<accession>A0A0A9BPZ8</accession>
<organism evidence="1">
    <name type="scientific">Arundo donax</name>
    <name type="common">Giant reed</name>
    <name type="synonym">Donax arundinaceus</name>
    <dbReference type="NCBI Taxonomy" id="35708"/>
    <lineage>
        <taxon>Eukaryota</taxon>
        <taxon>Viridiplantae</taxon>
        <taxon>Streptophyta</taxon>
        <taxon>Embryophyta</taxon>
        <taxon>Tracheophyta</taxon>
        <taxon>Spermatophyta</taxon>
        <taxon>Magnoliopsida</taxon>
        <taxon>Liliopsida</taxon>
        <taxon>Poales</taxon>
        <taxon>Poaceae</taxon>
        <taxon>PACMAD clade</taxon>
        <taxon>Arundinoideae</taxon>
        <taxon>Arundineae</taxon>
        <taxon>Arundo</taxon>
    </lineage>
</organism>
<sequence>MIACVMPEFSHFNKVQETNKWFKETNICGCVLFYWNNSYYALLNTKLHRS</sequence>
<evidence type="ECO:0000313" key="1">
    <source>
        <dbReference type="EMBL" id="JAD65456.1"/>
    </source>
</evidence>
<dbReference type="EMBL" id="GBRH01232439">
    <property type="protein sequence ID" value="JAD65456.1"/>
    <property type="molecule type" value="Transcribed_RNA"/>
</dbReference>
<protein>
    <submittedName>
        <fullName evidence="1">Uncharacterized protein</fullName>
    </submittedName>
</protein>
<reference evidence="1" key="1">
    <citation type="submission" date="2014-09" db="EMBL/GenBank/DDBJ databases">
        <authorList>
            <person name="Magalhaes I.L.F."/>
            <person name="Oliveira U."/>
            <person name="Santos F.R."/>
            <person name="Vidigal T.H.D.A."/>
            <person name="Brescovit A.D."/>
            <person name="Santos A.J."/>
        </authorList>
    </citation>
    <scope>NUCLEOTIDE SEQUENCE</scope>
    <source>
        <tissue evidence="1">Shoot tissue taken approximately 20 cm above the soil surface</tissue>
    </source>
</reference>
<name>A0A0A9BPZ8_ARUDO</name>
<reference evidence="1" key="2">
    <citation type="journal article" date="2015" name="Data Brief">
        <title>Shoot transcriptome of the giant reed, Arundo donax.</title>
        <authorList>
            <person name="Barrero R.A."/>
            <person name="Guerrero F.D."/>
            <person name="Moolhuijzen P."/>
            <person name="Goolsby J.A."/>
            <person name="Tidwell J."/>
            <person name="Bellgard S.E."/>
            <person name="Bellgard M.I."/>
        </authorList>
    </citation>
    <scope>NUCLEOTIDE SEQUENCE</scope>
    <source>
        <tissue evidence="1">Shoot tissue taken approximately 20 cm above the soil surface</tissue>
    </source>
</reference>
<proteinExistence type="predicted"/>
<dbReference type="AlphaFoldDB" id="A0A0A9BPZ8"/>